<name>A0A0A8XRA2_ARUDO</name>
<reference evidence="1" key="2">
    <citation type="journal article" date="2015" name="Data Brief">
        <title>Shoot transcriptome of the giant reed, Arundo donax.</title>
        <authorList>
            <person name="Barrero R.A."/>
            <person name="Guerrero F.D."/>
            <person name="Moolhuijzen P."/>
            <person name="Goolsby J.A."/>
            <person name="Tidwell J."/>
            <person name="Bellgard S.E."/>
            <person name="Bellgard M.I."/>
        </authorList>
    </citation>
    <scope>NUCLEOTIDE SEQUENCE</scope>
    <source>
        <tissue evidence="1">Shoot tissue taken approximately 20 cm above the soil surface</tissue>
    </source>
</reference>
<dbReference type="AlphaFoldDB" id="A0A0A8XRA2"/>
<proteinExistence type="predicted"/>
<reference evidence="1" key="1">
    <citation type="submission" date="2014-09" db="EMBL/GenBank/DDBJ databases">
        <authorList>
            <person name="Magalhaes I.L.F."/>
            <person name="Oliveira U."/>
            <person name="Santos F.R."/>
            <person name="Vidigal T.H.D.A."/>
            <person name="Brescovit A.D."/>
            <person name="Santos A.J."/>
        </authorList>
    </citation>
    <scope>NUCLEOTIDE SEQUENCE</scope>
    <source>
        <tissue evidence="1">Shoot tissue taken approximately 20 cm above the soil surface</tissue>
    </source>
</reference>
<dbReference type="EMBL" id="GBRH01281524">
    <property type="protein sequence ID" value="JAD16371.1"/>
    <property type="molecule type" value="Transcribed_RNA"/>
</dbReference>
<accession>A0A0A8XRA2</accession>
<organism evidence="1">
    <name type="scientific">Arundo donax</name>
    <name type="common">Giant reed</name>
    <name type="synonym">Donax arundinaceus</name>
    <dbReference type="NCBI Taxonomy" id="35708"/>
    <lineage>
        <taxon>Eukaryota</taxon>
        <taxon>Viridiplantae</taxon>
        <taxon>Streptophyta</taxon>
        <taxon>Embryophyta</taxon>
        <taxon>Tracheophyta</taxon>
        <taxon>Spermatophyta</taxon>
        <taxon>Magnoliopsida</taxon>
        <taxon>Liliopsida</taxon>
        <taxon>Poales</taxon>
        <taxon>Poaceae</taxon>
        <taxon>PACMAD clade</taxon>
        <taxon>Arundinoideae</taxon>
        <taxon>Arundineae</taxon>
        <taxon>Arundo</taxon>
    </lineage>
</organism>
<protein>
    <submittedName>
        <fullName evidence="1">Uncharacterized protein</fullName>
    </submittedName>
</protein>
<evidence type="ECO:0000313" key="1">
    <source>
        <dbReference type="EMBL" id="JAD16371.1"/>
    </source>
</evidence>
<sequence>MLVSIIPEIMQGCILLFLSHMHLLFSTRIFCLAGSDIITLFD</sequence>